<dbReference type="SUPFAM" id="SSF101898">
    <property type="entry name" value="NHL repeat"/>
    <property type="match status" value="1"/>
</dbReference>
<dbReference type="AlphaFoldDB" id="A0A8J7PZB5"/>
<keyword evidence="3" id="KW-1185">Reference proteome</keyword>
<accession>A0A8J7PZB5</accession>
<dbReference type="InterPro" id="IPR051262">
    <property type="entry name" value="SMP-30/CGR1_Lactonase"/>
</dbReference>
<dbReference type="Gene3D" id="2.40.10.500">
    <property type="match status" value="2"/>
</dbReference>
<organism evidence="2 3">
    <name type="scientific">Acanthopleuribacter pedis</name>
    <dbReference type="NCBI Taxonomy" id="442870"/>
    <lineage>
        <taxon>Bacteria</taxon>
        <taxon>Pseudomonadati</taxon>
        <taxon>Acidobacteriota</taxon>
        <taxon>Holophagae</taxon>
        <taxon>Acanthopleuribacterales</taxon>
        <taxon>Acanthopleuribacteraceae</taxon>
        <taxon>Acanthopleuribacter</taxon>
    </lineage>
</organism>
<name>A0A8J7PZB5_9BACT</name>
<dbReference type="InterPro" id="IPR011042">
    <property type="entry name" value="6-blade_b-propeller_TolB-like"/>
</dbReference>
<sequence length="510" mass="55072">MKWVGLLFVLQMTGVFAFQTDVVLPWVTHNEQFTSQVGFENPQNLGVRVTVTLSGRDIENPQTTVLLNPFEQRHLTVEQMFPALPAGTGFNLRITSEAEDIRAGLVLHATTTESRMSPAQVHALPAEAATNMIVFSNLVQNESDFSSPVVMNMGDSETEVTFYPYRWGRTGAPVTRTLGPKSSLAETMVDLFPEQPGVYYVIASADQPLLGTSFFFNSQREPSMSAARAIDGLPRINSGTTVATLAQDVGFVDAVTTDAEGNVYVSDFFGGGNFNDIRGTNILKMAPDGTVSVHATGFDGPLGQAWDAAGNLYVANWNTGEVRRATPDGQVTVFAEGFNGPSGLAFDSNGNLYVANYLDGRTIHRVAPDGTVGIFVQSDELNGPVGIVFDDRGELYVANYNDGKIFAIEDEGEMRLITQLRGPDFFTIGYMTFAKGNLYVTAIGENKIYQISRDGEIRAFAGTGEFNVVDGAGEEALFAQPNGITASADGNTLFITSFAGRMIRSLTVPD</sequence>
<dbReference type="Pfam" id="PF24684">
    <property type="entry name" value="Vgb_lyase"/>
    <property type="match status" value="1"/>
</dbReference>
<evidence type="ECO:0000256" key="1">
    <source>
        <dbReference type="SAM" id="SignalP"/>
    </source>
</evidence>
<evidence type="ECO:0000313" key="3">
    <source>
        <dbReference type="Proteomes" id="UP000664417"/>
    </source>
</evidence>
<reference evidence="2" key="1">
    <citation type="submission" date="2021-03" db="EMBL/GenBank/DDBJ databases">
        <authorList>
            <person name="Wang G."/>
        </authorList>
    </citation>
    <scope>NUCLEOTIDE SEQUENCE</scope>
    <source>
        <strain evidence="2">KCTC 12899</strain>
    </source>
</reference>
<feature type="chain" id="PRO_5035148496" description="SMP-30/Gluconolactonase/LRE-like region domain-containing protein" evidence="1">
    <location>
        <begin position="18"/>
        <end position="510"/>
    </location>
</feature>
<dbReference type="RefSeq" id="WP_207856718.1">
    <property type="nucleotide sequence ID" value="NZ_JAFREP010000002.1"/>
</dbReference>
<evidence type="ECO:0008006" key="4">
    <source>
        <dbReference type="Google" id="ProtNLM"/>
    </source>
</evidence>
<dbReference type="EMBL" id="JAFREP010000002">
    <property type="protein sequence ID" value="MBO1317482.1"/>
    <property type="molecule type" value="Genomic_DNA"/>
</dbReference>
<gene>
    <name evidence="2" type="ORF">J3U88_03350</name>
</gene>
<protein>
    <recommendedName>
        <fullName evidence="4">SMP-30/Gluconolactonase/LRE-like region domain-containing protein</fullName>
    </recommendedName>
</protein>
<evidence type="ECO:0000313" key="2">
    <source>
        <dbReference type="EMBL" id="MBO1317482.1"/>
    </source>
</evidence>
<comment type="caution">
    <text evidence="2">The sequence shown here is derived from an EMBL/GenBank/DDBJ whole genome shotgun (WGS) entry which is preliminary data.</text>
</comment>
<keyword evidence="1" id="KW-0732">Signal</keyword>
<dbReference type="Gene3D" id="2.120.10.30">
    <property type="entry name" value="TolB, C-terminal domain"/>
    <property type="match status" value="1"/>
</dbReference>
<dbReference type="PANTHER" id="PTHR47572:SF5">
    <property type="entry name" value="BLR2277 PROTEIN"/>
    <property type="match status" value="1"/>
</dbReference>
<feature type="signal peptide" evidence="1">
    <location>
        <begin position="1"/>
        <end position="17"/>
    </location>
</feature>
<dbReference type="Proteomes" id="UP000664417">
    <property type="component" value="Unassembled WGS sequence"/>
</dbReference>
<dbReference type="PANTHER" id="PTHR47572">
    <property type="entry name" value="LIPOPROTEIN-RELATED"/>
    <property type="match status" value="1"/>
</dbReference>
<proteinExistence type="predicted"/>